<organism evidence="5 6">
    <name type="scientific">Caldalkalibacillus horti</name>
    <dbReference type="NCBI Taxonomy" id="77523"/>
    <lineage>
        <taxon>Bacteria</taxon>
        <taxon>Bacillati</taxon>
        <taxon>Bacillota</taxon>
        <taxon>Bacilli</taxon>
        <taxon>Bacillales</taxon>
        <taxon>Bacillaceae</taxon>
        <taxon>Caldalkalibacillus</taxon>
    </lineage>
</organism>
<proteinExistence type="inferred from homology"/>
<dbReference type="NCBIfam" id="TIGR03506">
    <property type="entry name" value="FlgEFG_subfam"/>
    <property type="match status" value="1"/>
</dbReference>
<evidence type="ECO:0000313" key="6">
    <source>
        <dbReference type="Proteomes" id="UP001235840"/>
    </source>
</evidence>
<dbReference type="EMBL" id="JAUSTY010000008">
    <property type="protein sequence ID" value="MDQ0166427.1"/>
    <property type="molecule type" value="Genomic_DNA"/>
</dbReference>
<feature type="domain" description="Flagellar hook protein FlgE/F/G-like D1" evidence="4">
    <location>
        <begin position="119"/>
        <end position="180"/>
    </location>
</feature>
<keyword evidence="5" id="KW-0966">Cell projection</keyword>
<dbReference type="InterPro" id="IPR010930">
    <property type="entry name" value="Flg_bb/hook_C_dom"/>
</dbReference>
<accession>A0ABT9W032</accession>
<keyword evidence="5" id="KW-0969">Cilium</keyword>
<dbReference type="Pfam" id="PF22692">
    <property type="entry name" value="LlgE_F_G_D1"/>
    <property type="match status" value="1"/>
</dbReference>
<feature type="domain" description="Flagellar basal-body/hook protein C-terminal" evidence="3">
    <location>
        <begin position="238"/>
        <end position="280"/>
    </location>
</feature>
<sequence length="287" mass="31818">MFRGIYTATSGMVASGRKQEQLNHNLSNVDTPGYKQDNTVLRAFPDILMHRVRDEQGFNVDGTGVPTTQGMTPLGVLHTGVYAQEGIPLFRLGDLRETGRPLDIALVDPNILNPETGQQGHVFFSVQTGAEETRYTRNGQFSLDEQGYLTTSEGYYVLNNAQQPIQILSGEFRVSAAGDIYQITPLGENLVARLALAYTEEPEQLVKEGNSLYRFEGEGALQDLAAVGFVNGNNFQVRQGFIEGSNVDLTTTMTEMMSTYRLYEANQRVLQAYDRSLEKTVTEIGRV</sequence>
<protein>
    <submittedName>
        <fullName evidence="5">Flagellar basal-body rod protein FlgG</fullName>
    </submittedName>
</protein>
<comment type="subcellular location">
    <subcellularLocation>
        <location evidence="2">Bacterial flagellum basal body</location>
    </subcellularLocation>
</comment>
<keyword evidence="6" id="KW-1185">Reference proteome</keyword>
<dbReference type="Proteomes" id="UP001235840">
    <property type="component" value="Unassembled WGS sequence"/>
</dbReference>
<dbReference type="RefSeq" id="WP_307394614.1">
    <property type="nucleotide sequence ID" value="NZ_BAAADK010000020.1"/>
</dbReference>
<gene>
    <name evidence="5" type="ORF">J2S11_002331</name>
</gene>
<dbReference type="PANTHER" id="PTHR30435:SF19">
    <property type="entry name" value="FLAGELLAR BASAL-BODY ROD PROTEIN FLGG"/>
    <property type="match status" value="1"/>
</dbReference>
<dbReference type="InterPro" id="IPR053967">
    <property type="entry name" value="LlgE_F_G-like_D1"/>
</dbReference>
<evidence type="ECO:0000259" key="4">
    <source>
        <dbReference type="Pfam" id="PF22692"/>
    </source>
</evidence>
<evidence type="ECO:0000256" key="2">
    <source>
        <dbReference type="RuleBase" id="RU362116"/>
    </source>
</evidence>
<dbReference type="InterPro" id="IPR037925">
    <property type="entry name" value="FlgE/F/G-like"/>
</dbReference>
<dbReference type="Pfam" id="PF06429">
    <property type="entry name" value="Flg_bbr_C"/>
    <property type="match status" value="1"/>
</dbReference>
<evidence type="ECO:0000313" key="5">
    <source>
        <dbReference type="EMBL" id="MDQ0166427.1"/>
    </source>
</evidence>
<evidence type="ECO:0000256" key="1">
    <source>
        <dbReference type="ARBA" id="ARBA00009677"/>
    </source>
</evidence>
<name>A0ABT9W032_9BACI</name>
<evidence type="ECO:0000259" key="3">
    <source>
        <dbReference type="Pfam" id="PF06429"/>
    </source>
</evidence>
<reference evidence="5 6" key="1">
    <citation type="submission" date="2023-07" db="EMBL/GenBank/DDBJ databases">
        <title>Genomic Encyclopedia of Type Strains, Phase IV (KMG-IV): sequencing the most valuable type-strain genomes for metagenomic binning, comparative biology and taxonomic classification.</title>
        <authorList>
            <person name="Goeker M."/>
        </authorList>
    </citation>
    <scope>NUCLEOTIDE SEQUENCE [LARGE SCALE GENOMIC DNA]</scope>
    <source>
        <strain evidence="5 6">DSM 12751</strain>
    </source>
</reference>
<comment type="similarity">
    <text evidence="1 2">Belongs to the flagella basal body rod proteins family.</text>
</comment>
<dbReference type="SUPFAM" id="SSF117143">
    <property type="entry name" value="Flagellar hook protein flgE"/>
    <property type="match status" value="1"/>
</dbReference>
<keyword evidence="5" id="KW-0282">Flagellum</keyword>
<comment type="caution">
    <text evidence="5">The sequence shown here is derived from an EMBL/GenBank/DDBJ whole genome shotgun (WGS) entry which is preliminary data.</text>
</comment>
<dbReference type="PANTHER" id="PTHR30435">
    <property type="entry name" value="FLAGELLAR PROTEIN"/>
    <property type="match status" value="1"/>
</dbReference>
<dbReference type="InterPro" id="IPR020013">
    <property type="entry name" value="Flagellar_FlgE/F/G"/>
</dbReference>
<keyword evidence="2" id="KW-0975">Bacterial flagellum</keyword>